<dbReference type="AlphaFoldDB" id="A0A438N197"/>
<dbReference type="PIRSF" id="PIRSF002590">
    <property type="entry name" value="HSP9/HSP12_fun"/>
    <property type="match status" value="1"/>
</dbReference>
<proteinExistence type="predicted"/>
<feature type="compositionally biased region" description="Polar residues" evidence="1">
    <location>
        <begin position="73"/>
        <end position="104"/>
    </location>
</feature>
<dbReference type="EMBL" id="NAJM01000029">
    <property type="protein sequence ID" value="RVX69456.1"/>
    <property type="molecule type" value="Genomic_DNA"/>
</dbReference>
<name>A0A438N197_EXOME</name>
<sequence length="138" mass="13973">MSDLGRKPLTDQAQEKLTPDSQKSTLDKATESVTGTADNIAGAVQPGDSKSTSQKLADETTSQGKSAYDTAADTLSSAGKSISDTVNKGTQQGSSNAGAAQESTKGYLEQAQDLAASALNTASKTASDLANSIAGEKK</sequence>
<dbReference type="Gene3D" id="6.10.280.100">
    <property type="match status" value="1"/>
</dbReference>
<evidence type="ECO:0000256" key="1">
    <source>
        <dbReference type="SAM" id="MobiDB-lite"/>
    </source>
</evidence>
<dbReference type="Pfam" id="PF04119">
    <property type="entry name" value="HSP9_HSP12"/>
    <property type="match status" value="1"/>
</dbReference>
<feature type="compositionally biased region" description="Polar residues" evidence="1">
    <location>
        <begin position="48"/>
        <end position="65"/>
    </location>
</feature>
<comment type="caution">
    <text evidence="2">The sequence shown here is derived from an EMBL/GenBank/DDBJ whole genome shotgun (WGS) entry which is preliminary data.</text>
</comment>
<feature type="compositionally biased region" description="Basic and acidic residues" evidence="1">
    <location>
        <begin position="1"/>
        <end position="18"/>
    </location>
</feature>
<gene>
    <name evidence="2" type="ORF">B0A52_06519</name>
</gene>
<reference evidence="2 3" key="1">
    <citation type="submission" date="2017-03" db="EMBL/GenBank/DDBJ databases">
        <title>Genomes of endolithic fungi from Antarctica.</title>
        <authorList>
            <person name="Coleine C."/>
            <person name="Masonjones S."/>
            <person name="Stajich J.E."/>
        </authorList>
    </citation>
    <scope>NUCLEOTIDE SEQUENCE [LARGE SCALE GENOMIC DNA]</scope>
    <source>
        <strain evidence="2 3">CCFEE 6314</strain>
    </source>
</reference>
<protein>
    <submittedName>
        <fullName evidence="2">Uncharacterized protein</fullName>
    </submittedName>
</protein>
<accession>A0A438N197</accession>
<evidence type="ECO:0000313" key="3">
    <source>
        <dbReference type="Proteomes" id="UP000288859"/>
    </source>
</evidence>
<dbReference type="OrthoDB" id="2348401at2759"/>
<dbReference type="VEuPathDB" id="FungiDB:PV10_05583"/>
<dbReference type="Proteomes" id="UP000288859">
    <property type="component" value="Unassembled WGS sequence"/>
</dbReference>
<dbReference type="InterPro" id="IPR007250">
    <property type="entry name" value="HSP9_HSP12"/>
</dbReference>
<organism evidence="2 3">
    <name type="scientific">Exophiala mesophila</name>
    <name type="common">Black yeast-like fungus</name>
    <dbReference type="NCBI Taxonomy" id="212818"/>
    <lineage>
        <taxon>Eukaryota</taxon>
        <taxon>Fungi</taxon>
        <taxon>Dikarya</taxon>
        <taxon>Ascomycota</taxon>
        <taxon>Pezizomycotina</taxon>
        <taxon>Eurotiomycetes</taxon>
        <taxon>Chaetothyriomycetidae</taxon>
        <taxon>Chaetothyriales</taxon>
        <taxon>Herpotrichiellaceae</taxon>
        <taxon>Exophiala</taxon>
    </lineage>
</organism>
<feature type="region of interest" description="Disordered" evidence="1">
    <location>
        <begin position="1"/>
        <end position="106"/>
    </location>
</feature>
<evidence type="ECO:0000313" key="2">
    <source>
        <dbReference type="EMBL" id="RVX69456.1"/>
    </source>
</evidence>